<evidence type="ECO:0000313" key="2">
    <source>
        <dbReference type="EMBL" id="CAB4222874.1"/>
    </source>
</evidence>
<gene>
    <name evidence="2" type="ORF">UFOVP1661_5</name>
    <name evidence="1" type="ORF">UFOVP870_9</name>
</gene>
<organism evidence="1">
    <name type="scientific">uncultured Caudovirales phage</name>
    <dbReference type="NCBI Taxonomy" id="2100421"/>
    <lineage>
        <taxon>Viruses</taxon>
        <taxon>Duplodnaviria</taxon>
        <taxon>Heunggongvirae</taxon>
        <taxon>Uroviricota</taxon>
        <taxon>Caudoviricetes</taxon>
        <taxon>Peduoviridae</taxon>
        <taxon>Maltschvirus</taxon>
        <taxon>Maltschvirus maltsch</taxon>
    </lineage>
</organism>
<proteinExistence type="predicted"/>
<reference evidence="1" key="1">
    <citation type="submission" date="2020-04" db="EMBL/GenBank/DDBJ databases">
        <authorList>
            <person name="Chiriac C."/>
            <person name="Salcher M."/>
            <person name="Ghai R."/>
            <person name="Kavagutti S V."/>
        </authorList>
    </citation>
    <scope>NUCLEOTIDE SEQUENCE</scope>
</reference>
<dbReference type="EMBL" id="LR796808">
    <property type="protein sequence ID" value="CAB4167231.1"/>
    <property type="molecule type" value="Genomic_DNA"/>
</dbReference>
<accession>A0A6J5PCR5</accession>
<sequence>MAATSTILSNPKVLVGAVNLTGWCTSATVTRTVTALNDTVFGNTANTFTAGLEDNECTLTLFLSYAASATYATLSPLVGTKVNIVVNPTDAADSATNPGFTLTGTYLESLPVISASLGELQSIDITFMGGVYSADVTV</sequence>
<protein>
    <submittedName>
        <fullName evidence="1">Uncharacterized protein</fullName>
    </submittedName>
</protein>
<name>A0A6J5PCR5_9CAUD</name>
<dbReference type="EMBL" id="LR797525">
    <property type="protein sequence ID" value="CAB4222874.1"/>
    <property type="molecule type" value="Genomic_DNA"/>
</dbReference>
<evidence type="ECO:0000313" key="1">
    <source>
        <dbReference type="EMBL" id="CAB4167231.1"/>
    </source>
</evidence>